<dbReference type="Gene3D" id="3.40.50.1170">
    <property type="entry name" value="L-asparaginase, N-terminal domain"/>
    <property type="match status" value="1"/>
</dbReference>
<evidence type="ECO:0000256" key="4">
    <source>
        <dbReference type="ARBA" id="ARBA00049366"/>
    </source>
</evidence>
<evidence type="ECO:0000256" key="2">
    <source>
        <dbReference type="ARBA" id="ARBA00012920"/>
    </source>
</evidence>
<dbReference type="RefSeq" id="WP_204401575.1">
    <property type="nucleotide sequence ID" value="NZ_JAFBEE010000007.1"/>
</dbReference>
<feature type="active site" evidence="6">
    <location>
        <position position="91"/>
    </location>
</feature>
<dbReference type="InterPro" id="IPR040919">
    <property type="entry name" value="Asparaginase_C"/>
</dbReference>
<dbReference type="PANTHER" id="PTHR11707:SF28">
    <property type="entry name" value="60 KDA LYSOPHOSPHOLIPASE"/>
    <property type="match status" value="1"/>
</dbReference>
<evidence type="ECO:0000256" key="1">
    <source>
        <dbReference type="ARBA" id="ARBA00010518"/>
    </source>
</evidence>
<evidence type="ECO:0000259" key="7">
    <source>
        <dbReference type="Pfam" id="PF00710"/>
    </source>
</evidence>
<evidence type="ECO:0000313" key="9">
    <source>
        <dbReference type="EMBL" id="MBM7614912.1"/>
    </source>
</evidence>
<reference evidence="9 10" key="1">
    <citation type="submission" date="2021-01" db="EMBL/GenBank/DDBJ databases">
        <title>Genomic Encyclopedia of Type Strains, Phase IV (KMG-IV): sequencing the most valuable type-strain genomes for metagenomic binning, comparative biology and taxonomic classification.</title>
        <authorList>
            <person name="Goeker M."/>
        </authorList>
    </citation>
    <scope>NUCLEOTIDE SEQUENCE [LARGE SCALE GENOMIC DNA]</scope>
    <source>
        <strain evidence="9 10">DSM 25890</strain>
    </source>
</reference>
<dbReference type="PANTHER" id="PTHR11707">
    <property type="entry name" value="L-ASPARAGINASE"/>
    <property type="match status" value="1"/>
</dbReference>
<keyword evidence="10" id="KW-1185">Reference proteome</keyword>
<dbReference type="InterPro" id="IPR027475">
    <property type="entry name" value="Asparaginase/glutaminase_AS2"/>
</dbReference>
<feature type="domain" description="L-asparaginase N-terminal" evidence="7">
    <location>
        <begin position="5"/>
        <end position="195"/>
    </location>
</feature>
<dbReference type="PROSITE" id="PS00917">
    <property type="entry name" value="ASN_GLN_ASE_2"/>
    <property type="match status" value="1"/>
</dbReference>
<dbReference type="InterPro" id="IPR004550">
    <property type="entry name" value="AsnASE_II"/>
</dbReference>
<evidence type="ECO:0000256" key="3">
    <source>
        <dbReference type="ARBA" id="ARBA00022801"/>
    </source>
</evidence>
<feature type="domain" description="Asparaginase/glutaminase C-terminal" evidence="8">
    <location>
        <begin position="209"/>
        <end position="323"/>
    </location>
</feature>
<dbReference type="Pfam" id="PF00710">
    <property type="entry name" value="Asparaginase"/>
    <property type="match status" value="1"/>
</dbReference>
<proteinExistence type="inferred from homology"/>
<dbReference type="PROSITE" id="PS00144">
    <property type="entry name" value="ASN_GLN_ASE_1"/>
    <property type="match status" value="1"/>
</dbReference>
<dbReference type="InterPro" id="IPR036152">
    <property type="entry name" value="Asp/glu_Ase-like_sf"/>
</dbReference>
<sequence>MNKPKVVVIFTGGTISMTVDPRIGAAIPSLSSQEILSLVTNIDKYAEIETINFSKLPGPHIDIQMMMEIRQLVVDNLNRDDVTGVIITHGTDTLEETAYLLDLSINNSKPIVVVGAMRNSSELGYDGPSNLAAAVCTVISPQAANKGVLVVLNNEVNAASEVTKTNTLSLDTFKSLEFGPLGIVDNDELIFHREIIHRQHILTDSIVPQVDLIKSGAGMDSRLIKYSVDSGAKGIVIEAMGRGNVPPTMLEGIQYAIEQQVAVVMVSRCPTGRVLDSYGYEGGGRHLRNLGVILGGDLPGQKARIKLMLALSVTNELQEIKDMIEYNQYRKQ</sequence>
<evidence type="ECO:0000256" key="5">
    <source>
        <dbReference type="PROSITE-ProRule" id="PRU10099"/>
    </source>
</evidence>
<dbReference type="InterPro" id="IPR027473">
    <property type="entry name" value="L-asparaginase_C"/>
</dbReference>
<dbReference type="PROSITE" id="PS51732">
    <property type="entry name" value="ASN_GLN_ASE_3"/>
    <property type="match status" value="1"/>
</dbReference>
<evidence type="ECO:0000313" key="10">
    <source>
        <dbReference type="Proteomes" id="UP001314796"/>
    </source>
</evidence>
<dbReference type="PRINTS" id="PR00139">
    <property type="entry name" value="ASNGLNASE"/>
</dbReference>
<dbReference type="SMART" id="SM00870">
    <property type="entry name" value="Asparaginase"/>
    <property type="match status" value="1"/>
</dbReference>
<organism evidence="9 10">
    <name type="scientific">Alkaliphilus hydrothermalis</name>
    <dbReference type="NCBI Taxonomy" id="1482730"/>
    <lineage>
        <taxon>Bacteria</taxon>
        <taxon>Bacillati</taxon>
        <taxon>Bacillota</taxon>
        <taxon>Clostridia</taxon>
        <taxon>Peptostreptococcales</taxon>
        <taxon>Natronincolaceae</taxon>
        <taxon>Alkaliphilus</taxon>
    </lineage>
</organism>
<accession>A0ABS2NQ05</accession>
<evidence type="ECO:0000259" key="8">
    <source>
        <dbReference type="Pfam" id="PF17763"/>
    </source>
</evidence>
<comment type="catalytic activity">
    <reaction evidence="4">
        <text>L-asparagine + H2O = L-aspartate + NH4(+)</text>
        <dbReference type="Rhea" id="RHEA:21016"/>
        <dbReference type="ChEBI" id="CHEBI:15377"/>
        <dbReference type="ChEBI" id="CHEBI:28938"/>
        <dbReference type="ChEBI" id="CHEBI:29991"/>
        <dbReference type="ChEBI" id="CHEBI:58048"/>
        <dbReference type="EC" id="3.5.1.1"/>
    </reaction>
</comment>
<keyword evidence="3 9" id="KW-0378">Hydrolase</keyword>
<dbReference type="Pfam" id="PF17763">
    <property type="entry name" value="Asparaginase_C"/>
    <property type="match status" value="1"/>
</dbReference>
<dbReference type="EMBL" id="JAFBEE010000007">
    <property type="protein sequence ID" value="MBM7614912.1"/>
    <property type="molecule type" value="Genomic_DNA"/>
</dbReference>
<dbReference type="Gene3D" id="3.40.50.40">
    <property type="match status" value="1"/>
</dbReference>
<comment type="similarity">
    <text evidence="1">Belongs to the asparaginase 1 family.</text>
</comment>
<dbReference type="InterPro" id="IPR020827">
    <property type="entry name" value="Asparaginase/glutaminase_AS1"/>
</dbReference>
<dbReference type="CDD" id="cd08964">
    <property type="entry name" value="L-asparaginase_II"/>
    <property type="match status" value="1"/>
</dbReference>
<evidence type="ECO:0000256" key="6">
    <source>
        <dbReference type="PROSITE-ProRule" id="PRU10100"/>
    </source>
</evidence>
<protein>
    <recommendedName>
        <fullName evidence="2">asparaginase</fullName>
        <ecNumber evidence="2">3.5.1.1</ecNumber>
    </recommendedName>
</protein>
<dbReference type="Proteomes" id="UP001314796">
    <property type="component" value="Unassembled WGS sequence"/>
</dbReference>
<gene>
    <name evidence="9" type="ORF">JOC73_001431</name>
</gene>
<dbReference type="InterPro" id="IPR037152">
    <property type="entry name" value="L-asparaginase_N_sf"/>
</dbReference>
<dbReference type="SUPFAM" id="SSF53774">
    <property type="entry name" value="Glutaminase/Asparaginase"/>
    <property type="match status" value="1"/>
</dbReference>
<comment type="caution">
    <text evidence="9">The sequence shown here is derived from an EMBL/GenBank/DDBJ whole genome shotgun (WGS) entry which is preliminary data.</text>
</comment>
<dbReference type="GO" id="GO:0004067">
    <property type="term" value="F:asparaginase activity"/>
    <property type="evidence" value="ECO:0007669"/>
    <property type="project" value="UniProtKB-EC"/>
</dbReference>
<dbReference type="PIRSF" id="PIRSF500176">
    <property type="entry name" value="L_ASNase"/>
    <property type="match status" value="1"/>
</dbReference>
<dbReference type="InterPro" id="IPR006034">
    <property type="entry name" value="Asparaginase/glutaminase-like"/>
</dbReference>
<dbReference type="EC" id="3.5.1.1" evidence="2"/>
<feature type="active site" evidence="5">
    <location>
        <position position="14"/>
    </location>
</feature>
<dbReference type="PIRSF" id="PIRSF001220">
    <property type="entry name" value="L-ASNase_gatD"/>
    <property type="match status" value="1"/>
</dbReference>
<name>A0ABS2NQ05_9FIRM</name>
<dbReference type="InterPro" id="IPR027474">
    <property type="entry name" value="L-asparaginase_N"/>
</dbReference>